<dbReference type="HOGENOM" id="CLU_736043_0_0_1"/>
<dbReference type="Proteomes" id="UP000008181">
    <property type="component" value="Chromosome 2"/>
</dbReference>
<gene>
    <name evidence="2" type="ORF">THITE_2127265</name>
</gene>
<dbReference type="GeneID" id="11518306"/>
<dbReference type="RefSeq" id="XP_003651349.1">
    <property type="nucleotide sequence ID" value="XM_003651301.1"/>
</dbReference>
<protein>
    <submittedName>
        <fullName evidence="2">Uncharacterized protein</fullName>
    </submittedName>
</protein>
<dbReference type="KEGG" id="ttt:THITE_2127265"/>
<evidence type="ECO:0000313" key="3">
    <source>
        <dbReference type="Proteomes" id="UP000008181"/>
    </source>
</evidence>
<sequence>MADDQAATGGLGNLKNQPFSSRGAQMDRHTLGQVVLRLQAQYIRSSLAKEIEEFENTFEEILQAASVFLVTTQRVSHAPSLVIVDEASVIKTVCHFLASSNTILEFLDFQRRKTGLASGGDSSLEKQVKAAQALVAQLLSALLLHMKSETYPGKESGLIYNEDVKIFGGMVFHKNAEADYADIPDPADDGEGLLRCISYWHPETLFHPLRHVPGTPWHKFFGNLQVGETGNPALFRKRKSLPAFKVIIPETIEWLVPELRSNYDTYREIFENTRRMPGPRLPEYIRNRRLSTLFEGWKRFDDRMDLHPEDMSDIPCPEFDLLGLSRLESLNAHLNATDLAGISLLGAEIPRVPVILTGESRRYCLEFDGQWDA</sequence>
<dbReference type="AlphaFoldDB" id="G2R2Q2"/>
<feature type="region of interest" description="Disordered" evidence="1">
    <location>
        <begin position="1"/>
        <end position="22"/>
    </location>
</feature>
<reference evidence="2 3" key="1">
    <citation type="journal article" date="2011" name="Nat. Biotechnol.">
        <title>Comparative genomic analysis of the thermophilic biomass-degrading fungi Myceliophthora thermophila and Thielavia terrestris.</title>
        <authorList>
            <person name="Berka R.M."/>
            <person name="Grigoriev I.V."/>
            <person name="Otillar R."/>
            <person name="Salamov A."/>
            <person name="Grimwood J."/>
            <person name="Reid I."/>
            <person name="Ishmael N."/>
            <person name="John T."/>
            <person name="Darmond C."/>
            <person name="Moisan M.-C."/>
            <person name="Henrissat B."/>
            <person name="Coutinho P.M."/>
            <person name="Lombard V."/>
            <person name="Natvig D.O."/>
            <person name="Lindquist E."/>
            <person name="Schmutz J."/>
            <person name="Lucas S."/>
            <person name="Harris P."/>
            <person name="Powlowski J."/>
            <person name="Bellemare A."/>
            <person name="Taylor D."/>
            <person name="Butler G."/>
            <person name="de Vries R.P."/>
            <person name="Allijn I.E."/>
            <person name="van den Brink J."/>
            <person name="Ushinsky S."/>
            <person name="Storms R."/>
            <person name="Powell A.J."/>
            <person name="Paulsen I.T."/>
            <person name="Elbourne L.D.H."/>
            <person name="Baker S.E."/>
            <person name="Magnuson J."/>
            <person name="LaBoissiere S."/>
            <person name="Clutterbuck A.J."/>
            <person name="Martinez D."/>
            <person name="Wogulis M."/>
            <person name="de Leon A.L."/>
            <person name="Rey M.W."/>
            <person name="Tsang A."/>
        </authorList>
    </citation>
    <scope>NUCLEOTIDE SEQUENCE [LARGE SCALE GENOMIC DNA]</scope>
    <source>
        <strain evidence="3">ATCC 38088 / NRRL 8126</strain>
    </source>
</reference>
<evidence type="ECO:0000256" key="1">
    <source>
        <dbReference type="SAM" id="MobiDB-lite"/>
    </source>
</evidence>
<proteinExistence type="predicted"/>
<dbReference type="InterPro" id="IPR031472">
    <property type="entry name" value="MAT1-1-2/MatA-2/Smr1"/>
</dbReference>
<dbReference type="eggNOG" id="ENOG502T4W9">
    <property type="taxonomic scope" value="Eukaryota"/>
</dbReference>
<dbReference type="EMBL" id="CP003010">
    <property type="protein sequence ID" value="AEO65013.1"/>
    <property type="molecule type" value="Genomic_DNA"/>
</dbReference>
<evidence type="ECO:0000313" key="2">
    <source>
        <dbReference type="EMBL" id="AEO65013.1"/>
    </source>
</evidence>
<accession>G2R2Q2</accession>
<organism evidence="2 3">
    <name type="scientific">Thermothielavioides terrestris (strain ATCC 38088 / NRRL 8126)</name>
    <name type="common">Thielavia terrestris</name>
    <dbReference type="NCBI Taxonomy" id="578455"/>
    <lineage>
        <taxon>Eukaryota</taxon>
        <taxon>Fungi</taxon>
        <taxon>Dikarya</taxon>
        <taxon>Ascomycota</taxon>
        <taxon>Pezizomycotina</taxon>
        <taxon>Sordariomycetes</taxon>
        <taxon>Sordariomycetidae</taxon>
        <taxon>Sordariales</taxon>
        <taxon>Chaetomiaceae</taxon>
        <taxon>Thermothielavioides</taxon>
        <taxon>Thermothielavioides terrestris</taxon>
    </lineage>
</organism>
<dbReference type="Pfam" id="PF17043">
    <property type="entry name" value="MAT1-1-2"/>
    <property type="match status" value="1"/>
</dbReference>
<name>G2R2Q2_THETT</name>
<dbReference type="OrthoDB" id="4565977at2759"/>
<keyword evidence="3" id="KW-1185">Reference proteome</keyword>